<feature type="coiled-coil region" evidence="1">
    <location>
        <begin position="13"/>
        <end position="47"/>
    </location>
</feature>
<keyword evidence="1" id="KW-0175">Coiled coil</keyword>
<evidence type="ECO:0000313" key="2">
    <source>
        <dbReference type="EMBL" id="KAJ8725997.1"/>
    </source>
</evidence>
<sequence length="207" mass="23827">MTCAKVSELKMLNETLTKENMAKDREIRQLNKDAQSYEQTIMNLRKEMSNCKYHTPEVSMKDAEVMAASFCMHGRWPETRVHLAAGWGGPVCGVTDCARVDVARVQCGEWEPVKDFSELLRDETLKYQERVHKMEANLKASGDSIRALRKVNVSLTEEMHSLRRVCAALDEQCRAANMRAQFKDDIIKEMRRQLKQAKAKVTMSRDR</sequence>
<gene>
    <name evidence="2" type="ORF">PYW07_000695</name>
</gene>
<keyword evidence="3" id="KW-1185">Reference proteome</keyword>
<dbReference type="EMBL" id="JARGEI010000009">
    <property type="protein sequence ID" value="KAJ8725997.1"/>
    <property type="molecule type" value="Genomic_DNA"/>
</dbReference>
<dbReference type="AlphaFoldDB" id="A0AAD8DW25"/>
<accession>A0AAD8DW25</accession>
<evidence type="ECO:0000313" key="3">
    <source>
        <dbReference type="Proteomes" id="UP001231518"/>
    </source>
</evidence>
<proteinExistence type="predicted"/>
<name>A0AAD8DW25_MYTSE</name>
<protein>
    <submittedName>
        <fullName evidence="2">Uncharacterized protein</fullName>
    </submittedName>
</protein>
<comment type="caution">
    <text evidence="2">The sequence shown here is derived from an EMBL/GenBank/DDBJ whole genome shotgun (WGS) entry which is preliminary data.</text>
</comment>
<organism evidence="2 3">
    <name type="scientific">Mythimna separata</name>
    <name type="common">Oriental armyworm</name>
    <name type="synonym">Pseudaletia separata</name>
    <dbReference type="NCBI Taxonomy" id="271217"/>
    <lineage>
        <taxon>Eukaryota</taxon>
        <taxon>Metazoa</taxon>
        <taxon>Ecdysozoa</taxon>
        <taxon>Arthropoda</taxon>
        <taxon>Hexapoda</taxon>
        <taxon>Insecta</taxon>
        <taxon>Pterygota</taxon>
        <taxon>Neoptera</taxon>
        <taxon>Endopterygota</taxon>
        <taxon>Lepidoptera</taxon>
        <taxon>Glossata</taxon>
        <taxon>Ditrysia</taxon>
        <taxon>Noctuoidea</taxon>
        <taxon>Noctuidae</taxon>
        <taxon>Noctuinae</taxon>
        <taxon>Hadenini</taxon>
        <taxon>Mythimna</taxon>
    </lineage>
</organism>
<dbReference type="Proteomes" id="UP001231518">
    <property type="component" value="Chromosome 10"/>
</dbReference>
<evidence type="ECO:0000256" key="1">
    <source>
        <dbReference type="SAM" id="Coils"/>
    </source>
</evidence>
<feature type="coiled-coil region" evidence="1">
    <location>
        <begin position="152"/>
        <end position="207"/>
    </location>
</feature>
<reference evidence="2" key="1">
    <citation type="submission" date="2023-03" db="EMBL/GenBank/DDBJ databases">
        <title>Chromosome-level genomes of two armyworms, Mythimna separata and Mythimna loreyi, provide insights into the biosynthesis and reception of sex pheromones.</title>
        <authorList>
            <person name="Zhao H."/>
        </authorList>
    </citation>
    <scope>NUCLEOTIDE SEQUENCE</scope>
    <source>
        <strain evidence="2">BeijingLab</strain>
        <tissue evidence="2">Pupa</tissue>
    </source>
</reference>